<gene>
    <name evidence="1" type="ORF">ACJMK2_006584</name>
</gene>
<evidence type="ECO:0000313" key="2">
    <source>
        <dbReference type="Proteomes" id="UP001634394"/>
    </source>
</evidence>
<dbReference type="InterPro" id="IPR011042">
    <property type="entry name" value="6-blade_b-propeller_TolB-like"/>
</dbReference>
<dbReference type="AlphaFoldDB" id="A0ABD3VUX7"/>
<accession>A0ABD3VUX7</accession>
<dbReference type="Proteomes" id="UP001634394">
    <property type="component" value="Unassembled WGS sequence"/>
</dbReference>
<sequence>MFEVKCPDENNQFHTDITCLPDDKVMLIDHYNSRCSLLDSLFRNISSYSLPGKPWSIRMFDGQEVVVSLGDQNQILFLSVKDNTIRPTRRIKTRLPCWGIDVAGKGSIVVSGPNSARNKCYWSVINDRGEETFYHEYGDTAWNNSYIALNALKTRVYISTWGTNSLFCFDILGYLLFVYNPNNLKGSLGITLGMDDNVYVVGRDSKNIHQLSPDGAVIHILTDGLPHDAISITYNRSKKQLLLTNGPNQKEIHAIKLG</sequence>
<dbReference type="SUPFAM" id="SSF101898">
    <property type="entry name" value="NHL repeat"/>
    <property type="match status" value="1"/>
</dbReference>
<dbReference type="Gene3D" id="2.120.10.30">
    <property type="entry name" value="TolB, C-terminal domain"/>
    <property type="match status" value="1"/>
</dbReference>
<comment type="caution">
    <text evidence="1">The sequence shown here is derived from an EMBL/GenBank/DDBJ whole genome shotgun (WGS) entry which is preliminary data.</text>
</comment>
<keyword evidence="2" id="KW-1185">Reference proteome</keyword>
<organism evidence="1 2">
    <name type="scientific">Sinanodonta woodiana</name>
    <name type="common">Chinese pond mussel</name>
    <name type="synonym">Anodonta woodiana</name>
    <dbReference type="NCBI Taxonomy" id="1069815"/>
    <lineage>
        <taxon>Eukaryota</taxon>
        <taxon>Metazoa</taxon>
        <taxon>Spiralia</taxon>
        <taxon>Lophotrochozoa</taxon>
        <taxon>Mollusca</taxon>
        <taxon>Bivalvia</taxon>
        <taxon>Autobranchia</taxon>
        <taxon>Heteroconchia</taxon>
        <taxon>Palaeoheterodonta</taxon>
        <taxon>Unionida</taxon>
        <taxon>Unionoidea</taxon>
        <taxon>Unionidae</taxon>
        <taxon>Unioninae</taxon>
        <taxon>Sinanodonta</taxon>
    </lineage>
</organism>
<proteinExistence type="predicted"/>
<protein>
    <submittedName>
        <fullName evidence="1">Uncharacterized protein</fullName>
    </submittedName>
</protein>
<reference evidence="1 2" key="1">
    <citation type="submission" date="2024-11" db="EMBL/GenBank/DDBJ databases">
        <title>Chromosome-level genome assembly of the freshwater bivalve Anodonta woodiana.</title>
        <authorList>
            <person name="Chen X."/>
        </authorList>
    </citation>
    <scope>NUCLEOTIDE SEQUENCE [LARGE SCALE GENOMIC DNA]</scope>
    <source>
        <strain evidence="1">MN2024</strain>
        <tissue evidence="1">Gills</tissue>
    </source>
</reference>
<evidence type="ECO:0000313" key="1">
    <source>
        <dbReference type="EMBL" id="KAL3864941.1"/>
    </source>
</evidence>
<name>A0ABD3VUX7_SINWO</name>
<dbReference type="EMBL" id="JBJQND010000010">
    <property type="protein sequence ID" value="KAL3864941.1"/>
    <property type="molecule type" value="Genomic_DNA"/>
</dbReference>